<name>A0A0F9A332_9ZZZZ</name>
<protein>
    <submittedName>
        <fullName evidence="1">Uncharacterized protein</fullName>
    </submittedName>
</protein>
<gene>
    <name evidence="1" type="ORF">LCGC14_2620730</name>
</gene>
<sequence>MAGYTEELLLQDGKATTYITEAGFDDDGSMTFTATLLSGDVCRA</sequence>
<reference evidence="1" key="1">
    <citation type="journal article" date="2015" name="Nature">
        <title>Complex archaea that bridge the gap between prokaryotes and eukaryotes.</title>
        <authorList>
            <person name="Spang A."/>
            <person name="Saw J.H."/>
            <person name="Jorgensen S.L."/>
            <person name="Zaremba-Niedzwiedzka K."/>
            <person name="Martijn J."/>
            <person name="Lind A.E."/>
            <person name="van Eijk R."/>
            <person name="Schleper C."/>
            <person name="Guy L."/>
            <person name="Ettema T.J."/>
        </authorList>
    </citation>
    <scope>NUCLEOTIDE SEQUENCE</scope>
</reference>
<comment type="caution">
    <text evidence="1">The sequence shown here is derived from an EMBL/GenBank/DDBJ whole genome shotgun (WGS) entry which is preliminary data.</text>
</comment>
<dbReference type="EMBL" id="LAZR01044719">
    <property type="protein sequence ID" value="KKL03969.1"/>
    <property type="molecule type" value="Genomic_DNA"/>
</dbReference>
<proteinExistence type="predicted"/>
<dbReference type="AlphaFoldDB" id="A0A0F9A332"/>
<evidence type="ECO:0000313" key="1">
    <source>
        <dbReference type="EMBL" id="KKL03969.1"/>
    </source>
</evidence>
<feature type="non-terminal residue" evidence="1">
    <location>
        <position position="44"/>
    </location>
</feature>
<organism evidence="1">
    <name type="scientific">marine sediment metagenome</name>
    <dbReference type="NCBI Taxonomy" id="412755"/>
    <lineage>
        <taxon>unclassified sequences</taxon>
        <taxon>metagenomes</taxon>
        <taxon>ecological metagenomes</taxon>
    </lineage>
</organism>
<accession>A0A0F9A332</accession>